<proteinExistence type="predicted"/>
<protein>
    <submittedName>
        <fullName evidence="1">Uncharacterized protein</fullName>
    </submittedName>
</protein>
<dbReference type="RefSeq" id="WP_162672901.1">
    <property type="nucleotide sequence ID" value="NZ_LR593886.1"/>
</dbReference>
<name>A0A6P2DJN8_9BACT</name>
<dbReference type="KEGG" id="gms:SOIL9_73280"/>
<dbReference type="Proteomes" id="UP000464178">
    <property type="component" value="Chromosome"/>
</dbReference>
<dbReference type="EMBL" id="LR593886">
    <property type="protein sequence ID" value="VTS03002.1"/>
    <property type="molecule type" value="Genomic_DNA"/>
</dbReference>
<evidence type="ECO:0000313" key="2">
    <source>
        <dbReference type="Proteomes" id="UP000464178"/>
    </source>
</evidence>
<accession>A0A6P2DJN8</accession>
<keyword evidence="2" id="KW-1185">Reference proteome</keyword>
<sequence length="122" mass="13734">MAWGDPVRVRTAVHDRGAHVGYLTTVGYPDRDITAFSGGTPYFEIAVSDLQEKHITLLQRFRQHWLVHCGTSYDTADGASELKARDTIKLAVFALRYRDQEPRVLVAALKSHIERILGADVR</sequence>
<organism evidence="1 2">
    <name type="scientific">Gemmata massiliana</name>
    <dbReference type="NCBI Taxonomy" id="1210884"/>
    <lineage>
        <taxon>Bacteria</taxon>
        <taxon>Pseudomonadati</taxon>
        <taxon>Planctomycetota</taxon>
        <taxon>Planctomycetia</taxon>
        <taxon>Gemmatales</taxon>
        <taxon>Gemmataceae</taxon>
        <taxon>Gemmata</taxon>
    </lineage>
</organism>
<reference evidence="1 2" key="1">
    <citation type="submission" date="2019-05" db="EMBL/GenBank/DDBJ databases">
        <authorList>
            <consortium name="Science for Life Laboratories"/>
        </authorList>
    </citation>
    <scope>NUCLEOTIDE SEQUENCE [LARGE SCALE GENOMIC DNA]</scope>
    <source>
        <strain evidence="1">Soil9</strain>
    </source>
</reference>
<dbReference type="AlphaFoldDB" id="A0A6P2DJN8"/>
<evidence type="ECO:0000313" key="1">
    <source>
        <dbReference type="EMBL" id="VTS03002.1"/>
    </source>
</evidence>
<gene>
    <name evidence="1" type="ORF">SOIL9_73280</name>
</gene>